<feature type="domain" description="C2H2-type" evidence="8">
    <location>
        <begin position="162"/>
        <end position="189"/>
    </location>
</feature>
<evidence type="ECO:0000256" key="2">
    <source>
        <dbReference type="ARBA" id="ARBA00022723"/>
    </source>
</evidence>
<dbReference type="GO" id="GO:0008270">
    <property type="term" value="F:zinc ion binding"/>
    <property type="evidence" value="ECO:0007669"/>
    <property type="project" value="UniProtKB-KW"/>
</dbReference>
<dbReference type="InterPro" id="IPR036236">
    <property type="entry name" value="Znf_C2H2_sf"/>
</dbReference>
<proteinExistence type="predicted"/>
<gene>
    <name evidence="9" type="ORF">WICANDRAFT_78847</name>
</gene>
<dbReference type="GeneID" id="30202042"/>
<dbReference type="AlphaFoldDB" id="A0A1E3P5W8"/>
<evidence type="ECO:0000256" key="3">
    <source>
        <dbReference type="ARBA" id="ARBA00022771"/>
    </source>
</evidence>
<dbReference type="SMART" id="SM00355">
    <property type="entry name" value="ZnF_C2H2"/>
    <property type="match status" value="2"/>
</dbReference>
<feature type="compositionally biased region" description="Polar residues" evidence="7">
    <location>
        <begin position="21"/>
        <end position="35"/>
    </location>
</feature>
<evidence type="ECO:0000256" key="5">
    <source>
        <dbReference type="ARBA" id="ARBA00023242"/>
    </source>
</evidence>
<evidence type="ECO:0000256" key="1">
    <source>
        <dbReference type="ARBA" id="ARBA00004123"/>
    </source>
</evidence>
<dbReference type="OrthoDB" id="9439903at2759"/>
<keyword evidence="3 6" id="KW-0863">Zinc-finger</keyword>
<dbReference type="PROSITE" id="PS00028">
    <property type="entry name" value="ZINC_FINGER_C2H2_1"/>
    <property type="match status" value="1"/>
</dbReference>
<organism evidence="9 10">
    <name type="scientific">Wickerhamomyces anomalus (strain ATCC 58044 / CBS 1984 / NCYC 433 / NRRL Y-366-8)</name>
    <name type="common">Yeast</name>
    <name type="synonym">Hansenula anomala</name>
    <dbReference type="NCBI Taxonomy" id="683960"/>
    <lineage>
        <taxon>Eukaryota</taxon>
        <taxon>Fungi</taxon>
        <taxon>Dikarya</taxon>
        <taxon>Ascomycota</taxon>
        <taxon>Saccharomycotina</taxon>
        <taxon>Saccharomycetes</taxon>
        <taxon>Phaffomycetales</taxon>
        <taxon>Wickerhamomycetaceae</taxon>
        <taxon>Wickerhamomyces</taxon>
    </lineage>
</organism>
<reference evidence="9 10" key="1">
    <citation type="journal article" date="2016" name="Proc. Natl. Acad. Sci. U.S.A.">
        <title>Comparative genomics of biotechnologically important yeasts.</title>
        <authorList>
            <person name="Riley R."/>
            <person name="Haridas S."/>
            <person name="Wolfe K.H."/>
            <person name="Lopes M.R."/>
            <person name="Hittinger C.T."/>
            <person name="Goeker M."/>
            <person name="Salamov A.A."/>
            <person name="Wisecaver J.H."/>
            <person name="Long T.M."/>
            <person name="Calvey C.H."/>
            <person name="Aerts A.L."/>
            <person name="Barry K.W."/>
            <person name="Choi C."/>
            <person name="Clum A."/>
            <person name="Coughlan A.Y."/>
            <person name="Deshpande S."/>
            <person name="Douglass A.P."/>
            <person name="Hanson S.J."/>
            <person name="Klenk H.-P."/>
            <person name="LaButti K.M."/>
            <person name="Lapidus A."/>
            <person name="Lindquist E.A."/>
            <person name="Lipzen A.M."/>
            <person name="Meier-Kolthoff J.P."/>
            <person name="Ohm R.A."/>
            <person name="Otillar R.P."/>
            <person name="Pangilinan J.L."/>
            <person name="Peng Y."/>
            <person name="Rokas A."/>
            <person name="Rosa C.A."/>
            <person name="Scheuner C."/>
            <person name="Sibirny A.A."/>
            <person name="Slot J.C."/>
            <person name="Stielow J.B."/>
            <person name="Sun H."/>
            <person name="Kurtzman C.P."/>
            <person name="Blackwell M."/>
            <person name="Grigoriev I.V."/>
            <person name="Jeffries T.W."/>
        </authorList>
    </citation>
    <scope>NUCLEOTIDE SEQUENCE [LARGE SCALE GENOMIC DNA]</scope>
    <source>
        <strain evidence="10">ATCC 58044 / CBS 1984 / NCYC 433 / NRRL Y-366-8</strain>
    </source>
</reference>
<dbReference type="STRING" id="683960.A0A1E3P5W8"/>
<dbReference type="PROSITE" id="PS50157">
    <property type="entry name" value="ZINC_FINGER_C2H2_2"/>
    <property type="match status" value="1"/>
</dbReference>
<dbReference type="Proteomes" id="UP000094112">
    <property type="component" value="Unassembled WGS sequence"/>
</dbReference>
<evidence type="ECO:0000256" key="6">
    <source>
        <dbReference type="PROSITE-ProRule" id="PRU00042"/>
    </source>
</evidence>
<dbReference type="GO" id="GO:0000978">
    <property type="term" value="F:RNA polymerase II cis-regulatory region sequence-specific DNA binding"/>
    <property type="evidence" value="ECO:0007669"/>
    <property type="project" value="TreeGrafter"/>
</dbReference>
<keyword evidence="10" id="KW-1185">Reference proteome</keyword>
<keyword evidence="4" id="KW-0862">Zinc</keyword>
<dbReference type="GO" id="GO:0000981">
    <property type="term" value="F:DNA-binding transcription factor activity, RNA polymerase II-specific"/>
    <property type="evidence" value="ECO:0007669"/>
    <property type="project" value="TreeGrafter"/>
</dbReference>
<dbReference type="GO" id="GO:0005634">
    <property type="term" value="C:nucleus"/>
    <property type="evidence" value="ECO:0007669"/>
    <property type="project" value="UniProtKB-SubCell"/>
</dbReference>
<evidence type="ECO:0000313" key="9">
    <source>
        <dbReference type="EMBL" id="ODQ60237.1"/>
    </source>
</evidence>
<dbReference type="RefSeq" id="XP_019039444.1">
    <property type="nucleotide sequence ID" value="XM_019184796.1"/>
</dbReference>
<sequence>MQNLIDDPVFYNLLVNNRESIGSTSSNATNSPQEKQQQQQPNAVEQFIKNEQVDFSFLNNVEFPLMNNNNNNNSISTPSETSYQASIFSENLSLPNQNYDTDALDDLLSKDINFQISSELPPKPTPSTTKQFHKFYTSTINSQSGQLQTSTSSIAKPQLTYHKCPFCQRQFKNKSYLSRHLKKHDTVKDFKCPFFNEQHTKCHHLDGEFSRKDTFKAHLKSIHFIYPIGVAKIDRNSSMGRCAGCFQEFKSNNDWLNEHIEKKSCPGFAINQKSDENASKL</sequence>
<protein>
    <recommendedName>
        <fullName evidence="8">C2H2-type domain-containing protein</fullName>
    </recommendedName>
</protein>
<dbReference type="PANTHER" id="PTHR24396:SF19">
    <property type="entry name" value="FI01119P"/>
    <property type="match status" value="1"/>
</dbReference>
<accession>A0A1E3P5W8</accession>
<dbReference type="Gene3D" id="3.30.160.60">
    <property type="entry name" value="Classic Zinc Finger"/>
    <property type="match status" value="1"/>
</dbReference>
<evidence type="ECO:0000256" key="7">
    <source>
        <dbReference type="SAM" id="MobiDB-lite"/>
    </source>
</evidence>
<dbReference type="InterPro" id="IPR051643">
    <property type="entry name" value="Transcr_Reg_ZincFinger"/>
</dbReference>
<name>A0A1E3P5W8_WICAA</name>
<feature type="region of interest" description="Disordered" evidence="7">
    <location>
        <begin position="21"/>
        <end position="42"/>
    </location>
</feature>
<evidence type="ECO:0000313" key="10">
    <source>
        <dbReference type="Proteomes" id="UP000094112"/>
    </source>
</evidence>
<keyword evidence="2" id="KW-0479">Metal-binding</keyword>
<evidence type="ECO:0000259" key="8">
    <source>
        <dbReference type="PROSITE" id="PS50157"/>
    </source>
</evidence>
<dbReference type="SUPFAM" id="SSF57667">
    <property type="entry name" value="beta-beta-alpha zinc fingers"/>
    <property type="match status" value="1"/>
</dbReference>
<comment type="subcellular location">
    <subcellularLocation>
        <location evidence="1">Nucleus</location>
    </subcellularLocation>
</comment>
<dbReference type="PANTHER" id="PTHR24396">
    <property type="entry name" value="ZINC FINGER PROTEIN"/>
    <property type="match status" value="1"/>
</dbReference>
<dbReference type="InterPro" id="IPR013087">
    <property type="entry name" value="Znf_C2H2_type"/>
</dbReference>
<dbReference type="EMBL" id="KV454210">
    <property type="protein sequence ID" value="ODQ60237.1"/>
    <property type="molecule type" value="Genomic_DNA"/>
</dbReference>
<evidence type="ECO:0000256" key="4">
    <source>
        <dbReference type="ARBA" id="ARBA00022833"/>
    </source>
</evidence>
<keyword evidence="5" id="KW-0539">Nucleus</keyword>